<evidence type="ECO:0000256" key="4">
    <source>
        <dbReference type="ARBA" id="ARBA00022801"/>
    </source>
</evidence>
<feature type="region of interest" description="Disordered" evidence="7">
    <location>
        <begin position="1"/>
        <end position="23"/>
    </location>
</feature>
<proteinExistence type="inferred from homology"/>
<evidence type="ECO:0000256" key="1">
    <source>
        <dbReference type="ARBA" id="ARBA00022722"/>
    </source>
</evidence>
<dbReference type="NCBIfam" id="TIGR00632">
    <property type="entry name" value="vsr"/>
    <property type="match status" value="1"/>
</dbReference>
<dbReference type="InterPro" id="IPR011335">
    <property type="entry name" value="Restrct_endonuc-II-like"/>
</dbReference>
<sequence length="204" mass="22597">MWKHDTGKEAGGPESTDELRAGTALVNRVESAQLAPMTEKAGSSTGAQMDRWRWQNSPVSGAVPSSPGVSARMSRQGSRDTAPEVAVRRLLHAAGLRYRVNVPVPGMPRRTIDIVFTKAKIAIFMDGCFWHGCPQHATQPKANAGWWRAKLDKNMARDRETTEHLESQGWTVLRFWEHESPGMVTKTISHTLIHKQGPPQANNP</sequence>
<feature type="compositionally biased region" description="Low complexity" evidence="7">
    <location>
        <begin position="57"/>
        <end position="71"/>
    </location>
</feature>
<reference evidence="10" key="1">
    <citation type="journal article" date="2019" name="Int. J. Syst. Evol. Microbiol.">
        <title>The Global Catalogue of Microorganisms (GCM) 10K type strain sequencing project: providing services to taxonomists for standard genome sequencing and annotation.</title>
        <authorList>
            <consortium name="The Broad Institute Genomics Platform"/>
            <consortium name="The Broad Institute Genome Sequencing Center for Infectious Disease"/>
            <person name="Wu L."/>
            <person name="Ma J."/>
        </authorList>
    </citation>
    <scope>NUCLEOTIDE SEQUENCE [LARGE SCALE GENOMIC DNA]</scope>
    <source>
        <strain evidence="10">JCM 4866</strain>
    </source>
</reference>
<dbReference type="Proteomes" id="UP000617743">
    <property type="component" value="Unassembled WGS sequence"/>
</dbReference>
<evidence type="ECO:0000256" key="2">
    <source>
        <dbReference type="ARBA" id="ARBA00022759"/>
    </source>
</evidence>
<accession>A0ABQ2WVR5</accession>
<evidence type="ECO:0000256" key="7">
    <source>
        <dbReference type="SAM" id="MobiDB-lite"/>
    </source>
</evidence>
<comment type="similarity">
    <text evidence="6">Belongs to the Vsr family.</text>
</comment>
<evidence type="ECO:0000256" key="6">
    <source>
        <dbReference type="ARBA" id="ARBA00029466"/>
    </source>
</evidence>
<gene>
    <name evidence="9" type="ORF">GCM10010383_01760</name>
</gene>
<dbReference type="InterPro" id="IPR007569">
    <property type="entry name" value="DUF559"/>
</dbReference>
<feature type="region of interest" description="Disordered" evidence="7">
    <location>
        <begin position="57"/>
        <end position="83"/>
    </location>
</feature>
<evidence type="ECO:0000313" key="9">
    <source>
        <dbReference type="EMBL" id="GGW78058.1"/>
    </source>
</evidence>
<evidence type="ECO:0000256" key="3">
    <source>
        <dbReference type="ARBA" id="ARBA00022763"/>
    </source>
</evidence>
<keyword evidence="2" id="KW-0255">Endonuclease</keyword>
<keyword evidence="5" id="KW-0234">DNA repair</keyword>
<keyword evidence="3" id="KW-0227">DNA damage</keyword>
<comment type="caution">
    <text evidence="9">The sequence shown here is derived from an EMBL/GenBank/DDBJ whole genome shotgun (WGS) entry which is preliminary data.</text>
</comment>
<evidence type="ECO:0000259" key="8">
    <source>
        <dbReference type="Pfam" id="PF04480"/>
    </source>
</evidence>
<dbReference type="EMBL" id="BMWC01000001">
    <property type="protein sequence ID" value="GGW78058.1"/>
    <property type="molecule type" value="Genomic_DNA"/>
</dbReference>
<keyword evidence="4" id="KW-0378">Hydrolase</keyword>
<organism evidence="9 10">
    <name type="scientific">Streptomyces lomondensis</name>
    <dbReference type="NCBI Taxonomy" id="68229"/>
    <lineage>
        <taxon>Bacteria</taxon>
        <taxon>Bacillati</taxon>
        <taxon>Actinomycetota</taxon>
        <taxon>Actinomycetes</taxon>
        <taxon>Kitasatosporales</taxon>
        <taxon>Streptomycetaceae</taxon>
        <taxon>Streptomyces</taxon>
    </lineage>
</organism>
<keyword evidence="10" id="KW-1185">Reference proteome</keyword>
<name>A0ABQ2WVR5_9ACTN</name>
<evidence type="ECO:0000313" key="10">
    <source>
        <dbReference type="Proteomes" id="UP000617743"/>
    </source>
</evidence>
<dbReference type="Gene3D" id="3.40.960.10">
    <property type="entry name" value="VSR Endonuclease"/>
    <property type="match status" value="1"/>
</dbReference>
<keyword evidence="1" id="KW-0540">Nuclease</keyword>
<dbReference type="InterPro" id="IPR004603">
    <property type="entry name" value="DNA_mismatch_endonuc_vsr"/>
</dbReference>
<dbReference type="SUPFAM" id="SSF52980">
    <property type="entry name" value="Restriction endonuclease-like"/>
    <property type="match status" value="1"/>
</dbReference>
<dbReference type="Pfam" id="PF03852">
    <property type="entry name" value="Vsr"/>
    <property type="match status" value="1"/>
</dbReference>
<feature type="domain" description="DUF559" evidence="8">
    <location>
        <begin position="152"/>
        <end position="180"/>
    </location>
</feature>
<evidence type="ECO:0000256" key="5">
    <source>
        <dbReference type="ARBA" id="ARBA00023204"/>
    </source>
</evidence>
<protein>
    <recommendedName>
        <fullName evidence="8">DUF559 domain-containing protein</fullName>
    </recommendedName>
</protein>
<dbReference type="Pfam" id="PF04480">
    <property type="entry name" value="DUF559"/>
    <property type="match status" value="1"/>
</dbReference>
<dbReference type="CDD" id="cd00221">
    <property type="entry name" value="Vsr"/>
    <property type="match status" value="1"/>
</dbReference>